<accession>A0ABT1H7G8</accession>
<organism evidence="1 2">
    <name type="scientific">Williamsia serinedens</name>
    <dbReference type="NCBI Taxonomy" id="391736"/>
    <lineage>
        <taxon>Bacteria</taxon>
        <taxon>Bacillati</taxon>
        <taxon>Actinomycetota</taxon>
        <taxon>Actinomycetes</taxon>
        <taxon>Mycobacteriales</taxon>
        <taxon>Nocardiaceae</taxon>
        <taxon>Williamsia</taxon>
    </lineage>
</organism>
<protein>
    <submittedName>
        <fullName evidence="1">Uncharacterized protein</fullName>
    </submittedName>
</protein>
<proteinExistence type="predicted"/>
<evidence type="ECO:0000313" key="1">
    <source>
        <dbReference type="EMBL" id="MCP2163081.1"/>
    </source>
</evidence>
<sequence length="143" mass="15642">MADVVSDEARRQIASVRSPFVVRLDLPYALDKPETEVLVEGAQTPGHCSVMVALLLAEHTPIPDANIQIRVWACDGDSRQLVFDEFMQAHSVNPVMSEFAVREVLERVPPLDDAAEKARRALGGPFDTDHALAVASLNANRTP</sequence>
<reference evidence="1 2" key="1">
    <citation type="submission" date="2022-06" db="EMBL/GenBank/DDBJ databases">
        <title>Genomic Encyclopedia of Archaeal and Bacterial Type Strains, Phase II (KMG-II): from individual species to whole genera.</title>
        <authorList>
            <person name="Goeker M."/>
        </authorList>
    </citation>
    <scope>NUCLEOTIDE SEQUENCE [LARGE SCALE GENOMIC DNA]</scope>
    <source>
        <strain evidence="1 2">DSM 45037</strain>
    </source>
</reference>
<evidence type="ECO:0000313" key="2">
    <source>
        <dbReference type="Proteomes" id="UP001205740"/>
    </source>
</evidence>
<dbReference type="Proteomes" id="UP001205740">
    <property type="component" value="Unassembled WGS sequence"/>
</dbReference>
<dbReference type="EMBL" id="JAMTCG010000011">
    <property type="protein sequence ID" value="MCP2163081.1"/>
    <property type="molecule type" value="Genomic_DNA"/>
</dbReference>
<comment type="caution">
    <text evidence="1">The sequence shown here is derived from an EMBL/GenBank/DDBJ whole genome shotgun (WGS) entry which is preliminary data.</text>
</comment>
<keyword evidence="2" id="KW-1185">Reference proteome</keyword>
<gene>
    <name evidence="1" type="ORF">LX12_004294</name>
</gene>
<name>A0ABT1H7G8_9NOCA</name>